<dbReference type="EMBL" id="CDGG01000001">
    <property type="protein sequence ID" value="CEI83566.1"/>
    <property type="molecule type" value="Genomic_DNA"/>
</dbReference>
<reference evidence="1 2" key="1">
    <citation type="submission" date="2014-11" db="EMBL/GenBank/DDBJ databases">
        <authorList>
            <person name="Urmite Genomes Urmite Genomes"/>
        </authorList>
    </citation>
    <scope>NUCLEOTIDE SEQUENCE [LARGE SCALE GENOMIC DNA]</scope>
    <source>
        <strain evidence="1 2">Oc5</strain>
    </source>
</reference>
<proteinExistence type="predicted"/>
<protein>
    <submittedName>
        <fullName evidence="1">Uncharacterized protein</fullName>
    </submittedName>
</protein>
<keyword evidence="2" id="KW-1185">Reference proteome</keyword>
<dbReference type="InterPro" id="IPR046286">
    <property type="entry name" value="DUF6323"/>
</dbReference>
<organism evidence="1 2">
    <name type="scientific">Oceanobacillus oncorhynchi</name>
    <dbReference type="NCBI Taxonomy" id="545501"/>
    <lineage>
        <taxon>Bacteria</taxon>
        <taxon>Bacillati</taxon>
        <taxon>Bacillota</taxon>
        <taxon>Bacilli</taxon>
        <taxon>Bacillales</taxon>
        <taxon>Bacillaceae</taxon>
        <taxon>Oceanobacillus</taxon>
    </lineage>
</organism>
<sequence>MDLSDMLNSIQLSQNSNAVMELVRLNEKTKEWGLILTPDDAKTLVVSRNKVLRDHARVELSIGVLKELIEVFSTSPYMDQEHYVDTLNELQEIFYYLRNETEDKFSDAKLIQLMNEFYNGSCAGSIELLRSKMEELAENFRRNIALPNSLFKGDD</sequence>
<dbReference type="STRING" id="545501.BN997_03483"/>
<name>A0A0A1MXM4_9BACI</name>
<dbReference type="Proteomes" id="UP000040453">
    <property type="component" value="Unassembled WGS sequence"/>
</dbReference>
<dbReference type="OrthoDB" id="1707441at2"/>
<evidence type="ECO:0000313" key="1">
    <source>
        <dbReference type="EMBL" id="CEI83566.1"/>
    </source>
</evidence>
<dbReference type="AlphaFoldDB" id="A0A0A1MXM4"/>
<gene>
    <name evidence="1" type="ORF">BN997_03483</name>
</gene>
<dbReference type="Pfam" id="PF19848">
    <property type="entry name" value="DUF6323"/>
    <property type="match status" value="1"/>
</dbReference>
<evidence type="ECO:0000313" key="2">
    <source>
        <dbReference type="Proteomes" id="UP000040453"/>
    </source>
</evidence>
<dbReference type="RefSeq" id="WP_042533897.1">
    <property type="nucleotide sequence ID" value="NZ_CDGG01000001.1"/>
</dbReference>
<accession>A0A0A1MXM4</accession>